<keyword evidence="1 2" id="KW-0238">DNA-binding</keyword>
<dbReference type="STRING" id="1481914.JCM19241_738"/>
<dbReference type="Gene3D" id="1.10.357.10">
    <property type="entry name" value="Tetracycline Repressor, domain 2"/>
    <property type="match status" value="1"/>
</dbReference>
<dbReference type="PANTHER" id="PTHR43479:SF12">
    <property type="entry name" value="TRANSCRIPTIONAL REGULATORY PROTEIN"/>
    <property type="match status" value="1"/>
</dbReference>
<dbReference type="GO" id="GO:0003677">
    <property type="term" value="F:DNA binding"/>
    <property type="evidence" value="ECO:0007669"/>
    <property type="project" value="UniProtKB-UniRule"/>
</dbReference>
<dbReference type="AlphaFoldDB" id="A0A0B8QED6"/>
<evidence type="ECO:0000313" key="4">
    <source>
        <dbReference type="EMBL" id="GAM78010.1"/>
    </source>
</evidence>
<dbReference type="Pfam" id="PF00440">
    <property type="entry name" value="TetR_N"/>
    <property type="match status" value="1"/>
</dbReference>
<dbReference type="SUPFAM" id="SSF46689">
    <property type="entry name" value="Homeodomain-like"/>
    <property type="match status" value="1"/>
</dbReference>
<name>A0A0B8QED6_9VIBR</name>
<dbReference type="PROSITE" id="PS50977">
    <property type="entry name" value="HTH_TETR_2"/>
    <property type="match status" value="1"/>
</dbReference>
<reference evidence="4 5" key="1">
    <citation type="submission" date="2015-01" db="EMBL/GenBank/DDBJ databases">
        <title>Vibrio sp. C94 JCM 19241 whole genome shotgun sequence.</title>
        <authorList>
            <person name="Sawabe T."/>
            <person name="Meirelles P."/>
            <person name="Feng G."/>
            <person name="Sayaka M."/>
            <person name="Hattori M."/>
            <person name="Ohkuma M."/>
        </authorList>
    </citation>
    <scope>NUCLEOTIDE SEQUENCE [LARGE SCALE GENOMIC DNA]</scope>
    <source>
        <strain evidence="5">JCM 19241</strain>
    </source>
</reference>
<comment type="caution">
    <text evidence="4">The sequence shown here is derived from an EMBL/GenBank/DDBJ whole genome shotgun (WGS) entry which is preliminary data.</text>
</comment>
<accession>A0A0B8QED6</accession>
<sequence>MAQRKQGRRTAEEAERTKLEILASAAFLFCEKGYNQVSIRDISEQAGVTHSLIRHYFGAKVQIWRAIIDEIHEFVDAYTVKLEDHIDTELPDNERLYRYLCHFMAYMLKKPQLCQIMLDYIHHPENEAQEGEEFSPHIQELVNKAYSDMPRIVTALAPNPGQIMWRFLIHSGGAVAFKPFMSSAWPGMSHDEGLLEHWKIYERDLVLELNIADENRLTYSSLEDLVLKISVLDEETEKFYEEKFNKCI</sequence>
<protein>
    <submittedName>
        <fullName evidence="4">Transcriptional regulator</fullName>
    </submittedName>
</protein>
<gene>
    <name evidence="4" type="ORF">JCM19241_738</name>
</gene>
<feature type="domain" description="HTH tetR-type" evidence="3">
    <location>
        <begin position="15"/>
        <end position="75"/>
    </location>
</feature>
<evidence type="ECO:0000256" key="1">
    <source>
        <dbReference type="ARBA" id="ARBA00023125"/>
    </source>
</evidence>
<dbReference type="Proteomes" id="UP000031666">
    <property type="component" value="Unassembled WGS sequence"/>
</dbReference>
<dbReference type="PRINTS" id="PR00455">
    <property type="entry name" value="HTHTETR"/>
</dbReference>
<organism evidence="4 5">
    <name type="scientific">Vibrio ishigakensis</name>
    <dbReference type="NCBI Taxonomy" id="1481914"/>
    <lineage>
        <taxon>Bacteria</taxon>
        <taxon>Pseudomonadati</taxon>
        <taxon>Pseudomonadota</taxon>
        <taxon>Gammaproteobacteria</taxon>
        <taxon>Vibrionales</taxon>
        <taxon>Vibrionaceae</taxon>
        <taxon>Vibrio</taxon>
    </lineage>
</organism>
<evidence type="ECO:0000259" key="3">
    <source>
        <dbReference type="PROSITE" id="PS50977"/>
    </source>
</evidence>
<evidence type="ECO:0000256" key="2">
    <source>
        <dbReference type="PROSITE-ProRule" id="PRU00335"/>
    </source>
</evidence>
<reference evidence="4 5" key="2">
    <citation type="submission" date="2015-01" db="EMBL/GenBank/DDBJ databases">
        <authorList>
            <consortium name="NBRP consortium"/>
            <person name="Sawabe T."/>
            <person name="Meirelles P."/>
            <person name="Feng G."/>
            <person name="Sayaka M."/>
            <person name="Hattori M."/>
            <person name="Ohkuma M."/>
        </authorList>
    </citation>
    <scope>NUCLEOTIDE SEQUENCE [LARGE SCALE GENOMIC DNA]</scope>
    <source>
        <strain evidence="5">JCM 19241</strain>
    </source>
</reference>
<dbReference type="PANTHER" id="PTHR43479">
    <property type="entry name" value="ACREF/ENVCD OPERON REPRESSOR-RELATED"/>
    <property type="match status" value="1"/>
</dbReference>
<proteinExistence type="predicted"/>
<evidence type="ECO:0000313" key="5">
    <source>
        <dbReference type="Proteomes" id="UP000031666"/>
    </source>
</evidence>
<dbReference type="InterPro" id="IPR050624">
    <property type="entry name" value="HTH-type_Tx_Regulator"/>
</dbReference>
<dbReference type="EMBL" id="BBSC01000011">
    <property type="protein sequence ID" value="GAM78010.1"/>
    <property type="molecule type" value="Genomic_DNA"/>
</dbReference>
<dbReference type="InterPro" id="IPR009057">
    <property type="entry name" value="Homeodomain-like_sf"/>
</dbReference>
<dbReference type="InterPro" id="IPR001647">
    <property type="entry name" value="HTH_TetR"/>
</dbReference>
<feature type="DNA-binding region" description="H-T-H motif" evidence="2">
    <location>
        <begin position="38"/>
        <end position="57"/>
    </location>
</feature>